<feature type="compositionally biased region" description="Basic and acidic residues" evidence="17">
    <location>
        <begin position="1"/>
        <end position="10"/>
    </location>
</feature>
<evidence type="ECO:0000256" key="12">
    <source>
        <dbReference type="ARBA" id="ARBA00022683"/>
    </source>
</evidence>
<dbReference type="PANTHER" id="PTHR46244:SF3">
    <property type="entry name" value="PHOSPHOENOLPYRUVATE-PROTEIN PHOSPHOTRANSFERASE"/>
    <property type="match status" value="1"/>
</dbReference>
<keyword evidence="9" id="KW-0963">Cytoplasm</keyword>
<sequence length="678" mass="73640">MKARASEKVKGTSAKKRASAKASPSGKTVPKKPVAEKAVAENPVAEKASVEKAVDEEAVDRSARDEEAVGAKAKPKAGAEPKAGGTDAPVKSRRRVGAPKELVRRGVGVSPGLASGLALVVRPEILAPDDRVISEDEVESEVERFLYAVRRSRDEIAALRECLLGEVDDPGVRVLEAHLLILEDKSLLQGVRESIENERRSAAGALFEVLSRYIQTLEQASTEYFRGRSADLRDVQTRLLRHLNGGRRERTSIPEGAIVVAADVSPSEAAAFDPERIGGIVVDHGGATSHAAILARARGIPAVVGLRDLSRKVETGDLLLVDGGSGQVIVDPTPETRSVFLGKMTKAVRVTQRLVATAAEPAVTEDGTTVSVCANIETRAELPTLERLGCDGIGLFRTEYFFLERNELPHEEEQYESYLHVVSALAPRPVTLRVLDVGGDKFAAFFGLTRSENPFLGVRGIRFLLDHPEILRTQVRAVLRAAVHGNVRLLLPMISSVEEMREVNRIVDEEQVRLRKQGLDVPPVPRGAMVETPAAVLLLDLLAAEADFFSIGSNDLIQYTLAVDRGNENVAHLYDPYHPAILRALRDIVVAADRADRPVTCCGEMSGDLYGVSILLGLGCLHLSVSPAQLPRIKDLVRRSRLTDLARMMERALEMPTSREVKAWVRRCVDQIVGGDEG</sequence>
<organism evidence="21 22">
    <name type="scientific">Eiseniibacteriota bacterium</name>
    <dbReference type="NCBI Taxonomy" id="2212470"/>
    <lineage>
        <taxon>Bacteria</taxon>
        <taxon>Candidatus Eiseniibacteriota</taxon>
    </lineage>
</organism>
<comment type="function">
    <text evidence="3">General (non sugar-specific) component of the phosphoenolpyruvate-dependent sugar phosphotransferase system (sugar PTS). This major carbohydrate active-transport system catalyzes the phosphorylation of incoming sugar substrates concomitantly with their translocation across the cell membrane. Enzyme I transfers the phosphoryl group from phosphoenolpyruvate (PEP) to the phosphoryl carrier protein (HPr).</text>
</comment>
<dbReference type="InterPro" id="IPR040442">
    <property type="entry name" value="Pyrv_kinase-like_dom_sf"/>
</dbReference>
<dbReference type="InterPro" id="IPR023151">
    <property type="entry name" value="PEP_util_CS"/>
</dbReference>
<keyword evidence="15" id="KW-0460">Magnesium</keyword>
<proteinExistence type="inferred from homology"/>
<evidence type="ECO:0000256" key="15">
    <source>
        <dbReference type="ARBA" id="ARBA00022842"/>
    </source>
</evidence>
<dbReference type="InterPro" id="IPR015813">
    <property type="entry name" value="Pyrv/PenolPyrv_kinase-like_dom"/>
</dbReference>
<keyword evidence="8" id="KW-0813">Transport</keyword>
<dbReference type="Gene3D" id="3.50.30.10">
    <property type="entry name" value="Phosphohistidine domain"/>
    <property type="match status" value="1"/>
</dbReference>
<dbReference type="SUPFAM" id="SSF51621">
    <property type="entry name" value="Phosphoenolpyruvate/pyruvate domain"/>
    <property type="match status" value="1"/>
</dbReference>
<dbReference type="InterPro" id="IPR008731">
    <property type="entry name" value="PTS_EIN"/>
</dbReference>
<dbReference type="Gene3D" id="3.20.20.60">
    <property type="entry name" value="Phosphoenolpyruvate-binding domains"/>
    <property type="match status" value="1"/>
</dbReference>
<dbReference type="InterPro" id="IPR036637">
    <property type="entry name" value="Phosphohistidine_dom_sf"/>
</dbReference>
<dbReference type="InterPro" id="IPR008279">
    <property type="entry name" value="PEP-util_enz_mobile_dom"/>
</dbReference>
<dbReference type="InterPro" id="IPR018274">
    <property type="entry name" value="PEP_util_AS"/>
</dbReference>
<keyword evidence="11 21" id="KW-0808">Transferase</keyword>
<dbReference type="InterPro" id="IPR050499">
    <property type="entry name" value="PEP-utilizing_PTS_enzyme"/>
</dbReference>
<evidence type="ECO:0000256" key="5">
    <source>
        <dbReference type="ARBA" id="ARBA00007837"/>
    </source>
</evidence>
<evidence type="ECO:0000256" key="16">
    <source>
        <dbReference type="ARBA" id="ARBA00033235"/>
    </source>
</evidence>
<comment type="subcellular location">
    <subcellularLocation>
        <location evidence="4">Cytoplasm</location>
    </subcellularLocation>
</comment>
<evidence type="ECO:0000256" key="3">
    <source>
        <dbReference type="ARBA" id="ARBA00002728"/>
    </source>
</evidence>
<dbReference type="Pfam" id="PF05524">
    <property type="entry name" value="PEP-utilisers_N"/>
    <property type="match status" value="1"/>
</dbReference>
<name>A0A956NAZ9_UNCEI</name>
<dbReference type="InterPro" id="IPR036618">
    <property type="entry name" value="PtsI_HPr-bd_sf"/>
</dbReference>
<evidence type="ECO:0000313" key="22">
    <source>
        <dbReference type="Proteomes" id="UP000739538"/>
    </source>
</evidence>
<dbReference type="Gene3D" id="1.10.274.10">
    <property type="entry name" value="PtsI, HPr-binding domain"/>
    <property type="match status" value="1"/>
</dbReference>
<evidence type="ECO:0000256" key="9">
    <source>
        <dbReference type="ARBA" id="ARBA00022490"/>
    </source>
</evidence>
<accession>A0A956NAZ9</accession>
<feature type="domain" description="Phosphotransferase system enzyme I N-terminal" evidence="20">
    <location>
        <begin position="105"/>
        <end position="228"/>
    </location>
</feature>
<keyword evidence="14" id="KW-0418">Kinase</keyword>
<evidence type="ECO:0000259" key="20">
    <source>
        <dbReference type="Pfam" id="PF05524"/>
    </source>
</evidence>
<dbReference type="EMBL" id="JAGQHS010000014">
    <property type="protein sequence ID" value="MCA9755026.1"/>
    <property type="molecule type" value="Genomic_DNA"/>
</dbReference>
<keyword evidence="12" id="KW-0598">Phosphotransferase system</keyword>
<comment type="cofactor">
    <cofactor evidence="2">
        <name>Mg(2+)</name>
        <dbReference type="ChEBI" id="CHEBI:18420"/>
    </cofactor>
</comment>
<evidence type="ECO:0000313" key="21">
    <source>
        <dbReference type="EMBL" id="MCA9755026.1"/>
    </source>
</evidence>
<dbReference type="GO" id="GO:0016301">
    <property type="term" value="F:kinase activity"/>
    <property type="evidence" value="ECO:0007669"/>
    <property type="project" value="UniProtKB-KW"/>
</dbReference>
<keyword evidence="10" id="KW-0762">Sugar transport</keyword>
<dbReference type="SUPFAM" id="SSF52009">
    <property type="entry name" value="Phosphohistidine domain"/>
    <property type="match status" value="1"/>
</dbReference>
<evidence type="ECO:0000256" key="4">
    <source>
        <dbReference type="ARBA" id="ARBA00004496"/>
    </source>
</evidence>
<dbReference type="Pfam" id="PF02896">
    <property type="entry name" value="PEP-utilizers_C"/>
    <property type="match status" value="1"/>
</dbReference>
<dbReference type="NCBIfam" id="TIGR01417">
    <property type="entry name" value="PTS_I_fam"/>
    <property type="match status" value="1"/>
</dbReference>
<dbReference type="GO" id="GO:0009401">
    <property type="term" value="P:phosphoenolpyruvate-dependent sugar phosphotransferase system"/>
    <property type="evidence" value="ECO:0007669"/>
    <property type="project" value="UniProtKB-KW"/>
</dbReference>
<reference evidence="21" key="2">
    <citation type="journal article" date="2021" name="Microbiome">
        <title>Successional dynamics and alternative stable states in a saline activated sludge microbial community over 9 years.</title>
        <authorList>
            <person name="Wang Y."/>
            <person name="Ye J."/>
            <person name="Ju F."/>
            <person name="Liu L."/>
            <person name="Boyd J.A."/>
            <person name="Deng Y."/>
            <person name="Parks D.H."/>
            <person name="Jiang X."/>
            <person name="Yin X."/>
            <person name="Woodcroft B.J."/>
            <person name="Tyson G.W."/>
            <person name="Hugenholtz P."/>
            <person name="Polz M.F."/>
            <person name="Zhang T."/>
        </authorList>
    </citation>
    <scope>NUCLEOTIDE SEQUENCE</scope>
    <source>
        <strain evidence="21">HKST-UBA02</strain>
    </source>
</reference>
<dbReference type="PROSITE" id="PS00742">
    <property type="entry name" value="PEP_ENZYMES_2"/>
    <property type="match status" value="1"/>
</dbReference>
<comment type="similarity">
    <text evidence="5">Belongs to the PEP-utilizing enzyme family.</text>
</comment>
<keyword evidence="13" id="KW-0479">Metal-binding</keyword>
<dbReference type="GO" id="GO:0046872">
    <property type="term" value="F:metal ion binding"/>
    <property type="evidence" value="ECO:0007669"/>
    <property type="project" value="UniProtKB-KW"/>
</dbReference>
<evidence type="ECO:0000256" key="17">
    <source>
        <dbReference type="SAM" id="MobiDB-lite"/>
    </source>
</evidence>
<dbReference type="PANTHER" id="PTHR46244">
    <property type="entry name" value="PHOSPHOENOLPYRUVATE-PROTEIN PHOSPHOTRANSFERASE"/>
    <property type="match status" value="1"/>
</dbReference>
<dbReference type="Pfam" id="PF00391">
    <property type="entry name" value="PEP-utilizers"/>
    <property type="match status" value="1"/>
</dbReference>
<comment type="caution">
    <text evidence="21">The sequence shown here is derived from an EMBL/GenBank/DDBJ whole genome shotgun (WGS) entry which is preliminary data.</text>
</comment>
<reference evidence="21" key="1">
    <citation type="submission" date="2020-04" db="EMBL/GenBank/DDBJ databases">
        <authorList>
            <person name="Zhang T."/>
        </authorList>
    </citation>
    <scope>NUCLEOTIDE SEQUENCE</scope>
    <source>
        <strain evidence="21">HKST-UBA02</strain>
    </source>
</reference>
<evidence type="ECO:0000256" key="11">
    <source>
        <dbReference type="ARBA" id="ARBA00022679"/>
    </source>
</evidence>
<dbReference type="GO" id="GO:0005737">
    <property type="term" value="C:cytoplasm"/>
    <property type="evidence" value="ECO:0007669"/>
    <property type="project" value="UniProtKB-SubCell"/>
</dbReference>
<dbReference type="SUPFAM" id="SSF47831">
    <property type="entry name" value="Enzyme I of the PEP:sugar phosphotransferase system HPr-binding (sub)domain"/>
    <property type="match status" value="1"/>
</dbReference>
<dbReference type="InterPro" id="IPR006318">
    <property type="entry name" value="PTS_EI-like"/>
</dbReference>
<evidence type="ECO:0000256" key="6">
    <source>
        <dbReference type="ARBA" id="ARBA00012232"/>
    </source>
</evidence>
<evidence type="ECO:0000259" key="19">
    <source>
        <dbReference type="Pfam" id="PF02896"/>
    </source>
</evidence>
<evidence type="ECO:0000256" key="2">
    <source>
        <dbReference type="ARBA" id="ARBA00001946"/>
    </source>
</evidence>
<feature type="compositionally biased region" description="Basic and acidic residues" evidence="17">
    <location>
        <begin position="48"/>
        <end position="69"/>
    </location>
</feature>
<evidence type="ECO:0000256" key="14">
    <source>
        <dbReference type="ARBA" id="ARBA00022777"/>
    </source>
</evidence>
<dbReference type="GO" id="GO:0008965">
    <property type="term" value="F:phosphoenolpyruvate-protein phosphotransferase activity"/>
    <property type="evidence" value="ECO:0007669"/>
    <property type="project" value="UniProtKB-EC"/>
</dbReference>
<evidence type="ECO:0000256" key="13">
    <source>
        <dbReference type="ARBA" id="ARBA00022723"/>
    </source>
</evidence>
<comment type="catalytic activity">
    <reaction evidence="1">
        <text>L-histidyl-[protein] + phosphoenolpyruvate = N(pros)-phospho-L-histidyl-[protein] + pyruvate</text>
        <dbReference type="Rhea" id="RHEA:23880"/>
        <dbReference type="Rhea" id="RHEA-COMP:9745"/>
        <dbReference type="Rhea" id="RHEA-COMP:9746"/>
        <dbReference type="ChEBI" id="CHEBI:15361"/>
        <dbReference type="ChEBI" id="CHEBI:29979"/>
        <dbReference type="ChEBI" id="CHEBI:58702"/>
        <dbReference type="ChEBI" id="CHEBI:64837"/>
        <dbReference type="EC" id="2.7.3.9"/>
    </reaction>
</comment>
<gene>
    <name evidence="21" type="primary">ptsP</name>
    <name evidence="21" type="ORF">KDA27_04425</name>
</gene>
<feature type="region of interest" description="Disordered" evidence="17">
    <location>
        <begin position="1"/>
        <end position="97"/>
    </location>
</feature>
<feature type="domain" description="PEP-utilising enzyme mobile" evidence="18">
    <location>
        <begin position="253"/>
        <end position="326"/>
    </location>
</feature>
<evidence type="ECO:0000256" key="10">
    <source>
        <dbReference type="ARBA" id="ARBA00022597"/>
    </source>
</evidence>
<dbReference type="InterPro" id="IPR000121">
    <property type="entry name" value="PEP_util_C"/>
</dbReference>
<evidence type="ECO:0000256" key="7">
    <source>
        <dbReference type="ARBA" id="ARBA00016544"/>
    </source>
</evidence>
<dbReference type="PRINTS" id="PR01736">
    <property type="entry name" value="PHPHTRNFRASE"/>
</dbReference>
<evidence type="ECO:0000259" key="18">
    <source>
        <dbReference type="Pfam" id="PF00391"/>
    </source>
</evidence>
<dbReference type="Proteomes" id="UP000739538">
    <property type="component" value="Unassembled WGS sequence"/>
</dbReference>
<dbReference type="EC" id="2.7.3.9" evidence="6"/>
<evidence type="ECO:0000256" key="8">
    <source>
        <dbReference type="ARBA" id="ARBA00022448"/>
    </source>
</evidence>
<dbReference type="AlphaFoldDB" id="A0A956NAZ9"/>
<evidence type="ECO:0000256" key="1">
    <source>
        <dbReference type="ARBA" id="ARBA00000683"/>
    </source>
</evidence>
<protein>
    <recommendedName>
        <fullName evidence="7">Phosphoenolpyruvate-protein phosphotransferase</fullName>
        <ecNumber evidence="6">2.7.3.9</ecNumber>
    </recommendedName>
    <alternativeName>
        <fullName evidence="16">Phosphotransferase system, enzyme I</fullName>
    </alternativeName>
</protein>
<feature type="compositionally biased region" description="Low complexity" evidence="17">
    <location>
        <begin position="70"/>
        <end position="85"/>
    </location>
</feature>
<feature type="domain" description="PEP-utilising enzyme C-terminal" evidence="19">
    <location>
        <begin position="357"/>
        <end position="640"/>
    </location>
</feature>
<dbReference type="PROSITE" id="PS00370">
    <property type="entry name" value="PEP_ENZYMES_PHOS_SITE"/>
    <property type="match status" value="1"/>
</dbReference>